<proteinExistence type="predicted"/>
<evidence type="ECO:0000313" key="1">
    <source>
        <dbReference type="EMBL" id="CAK5089844.1"/>
    </source>
</evidence>
<sequence>MSLEGKTHEEVVQLLKDSTGPHVTLTLKRDSSASPLLRNTAETSPVSDHITVFKVGILRRKFIKGKYLYITYTCVMLVIFDSSDN</sequence>
<organism evidence="1 2">
    <name type="scientific">Meloidogyne enterolobii</name>
    <name type="common">Root-knot nematode worm</name>
    <name type="synonym">Meloidogyne mayaguensis</name>
    <dbReference type="NCBI Taxonomy" id="390850"/>
    <lineage>
        <taxon>Eukaryota</taxon>
        <taxon>Metazoa</taxon>
        <taxon>Ecdysozoa</taxon>
        <taxon>Nematoda</taxon>
        <taxon>Chromadorea</taxon>
        <taxon>Rhabditida</taxon>
        <taxon>Tylenchina</taxon>
        <taxon>Tylenchomorpha</taxon>
        <taxon>Tylenchoidea</taxon>
        <taxon>Meloidogynidae</taxon>
        <taxon>Meloidogyninae</taxon>
        <taxon>Meloidogyne</taxon>
    </lineage>
</organism>
<evidence type="ECO:0000313" key="2">
    <source>
        <dbReference type="Proteomes" id="UP001497535"/>
    </source>
</evidence>
<accession>A0ACB1AEZ1</accession>
<reference evidence="1" key="1">
    <citation type="submission" date="2023-11" db="EMBL/GenBank/DDBJ databases">
        <authorList>
            <person name="Poullet M."/>
        </authorList>
    </citation>
    <scope>NUCLEOTIDE SEQUENCE</scope>
    <source>
        <strain evidence="1">E1834</strain>
    </source>
</reference>
<name>A0ACB1AEZ1_MELEN</name>
<dbReference type="Proteomes" id="UP001497535">
    <property type="component" value="Unassembled WGS sequence"/>
</dbReference>
<protein>
    <submittedName>
        <fullName evidence="1">Uncharacterized protein</fullName>
    </submittedName>
</protein>
<comment type="caution">
    <text evidence="1">The sequence shown here is derived from an EMBL/GenBank/DDBJ whole genome shotgun (WGS) entry which is preliminary data.</text>
</comment>
<keyword evidence="2" id="KW-1185">Reference proteome</keyword>
<gene>
    <name evidence="1" type="ORF">MENTE1834_LOCUS37591</name>
</gene>
<dbReference type="EMBL" id="CAVMJV010000079">
    <property type="protein sequence ID" value="CAK5089844.1"/>
    <property type="molecule type" value="Genomic_DNA"/>
</dbReference>